<evidence type="ECO:0000256" key="9">
    <source>
        <dbReference type="PROSITE-ProRule" id="PRU00042"/>
    </source>
</evidence>
<dbReference type="Gene3D" id="3.30.160.60">
    <property type="entry name" value="Classic Zinc Finger"/>
    <property type="match status" value="1"/>
</dbReference>
<feature type="compositionally biased region" description="Basic and acidic residues" evidence="10">
    <location>
        <begin position="139"/>
        <end position="150"/>
    </location>
</feature>
<evidence type="ECO:0000313" key="12">
    <source>
        <dbReference type="EMBL" id="CAH6790577.1"/>
    </source>
</evidence>
<reference evidence="12" key="1">
    <citation type="submission" date="2022-06" db="EMBL/GenBank/DDBJ databases">
        <authorList>
            <person name="Andreotti S."/>
            <person name="Wyler E."/>
        </authorList>
    </citation>
    <scope>NUCLEOTIDE SEQUENCE</scope>
</reference>
<evidence type="ECO:0000256" key="4">
    <source>
        <dbReference type="ARBA" id="ARBA00022771"/>
    </source>
</evidence>
<dbReference type="GO" id="GO:0000978">
    <property type="term" value="F:RNA polymerase II cis-regulatory region sequence-specific DNA binding"/>
    <property type="evidence" value="ECO:0007669"/>
    <property type="project" value="TreeGrafter"/>
</dbReference>
<dbReference type="PANTHER" id="PTHR23235">
    <property type="entry name" value="KRUEPPEL-LIKE TRANSCRIPTION FACTOR"/>
    <property type="match status" value="1"/>
</dbReference>
<comment type="subcellular location">
    <subcellularLocation>
        <location evidence="1">Nucleus</location>
    </subcellularLocation>
</comment>
<dbReference type="PANTHER" id="PTHR23235:SF156">
    <property type="entry name" value="KRUPPEL-LIKE FACTOR 18"/>
    <property type="match status" value="1"/>
</dbReference>
<evidence type="ECO:0000313" key="13">
    <source>
        <dbReference type="Proteomes" id="UP001152836"/>
    </source>
</evidence>
<protein>
    <submittedName>
        <fullName evidence="12">Zfp352 protein</fullName>
    </submittedName>
</protein>
<dbReference type="PROSITE" id="PS00028">
    <property type="entry name" value="ZINC_FINGER_C2H2_1"/>
    <property type="match status" value="2"/>
</dbReference>
<keyword evidence="13" id="KW-1185">Reference proteome</keyword>
<dbReference type="EMBL" id="CALSGD010001431">
    <property type="protein sequence ID" value="CAH6790577.1"/>
    <property type="molecule type" value="Genomic_DNA"/>
</dbReference>
<evidence type="ECO:0000256" key="8">
    <source>
        <dbReference type="ARBA" id="ARBA00023242"/>
    </source>
</evidence>
<keyword evidence="3" id="KW-0677">Repeat</keyword>
<dbReference type="SMART" id="SM00355">
    <property type="entry name" value="ZnF_C2H2"/>
    <property type="match status" value="3"/>
</dbReference>
<feature type="domain" description="C2H2-type" evidence="11">
    <location>
        <begin position="437"/>
        <end position="466"/>
    </location>
</feature>
<dbReference type="InterPro" id="IPR036236">
    <property type="entry name" value="Znf_C2H2_sf"/>
</dbReference>
<evidence type="ECO:0000256" key="7">
    <source>
        <dbReference type="ARBA" id="ARBA00023163"/>
    </source>
</evidence>
<dbReference type="PROSITE" id="PS50157">
    <property type="entry name" value="ZINC_FINGER_C2H2_2"/>
    <property type="match status" value="3"/>
</dbReference>
<keyword evidence="5" id="KW-0862">Zinc</keyword>
<feature type="domain" description="C2H2-type" evidence="11">
    <location>
        <begin position="467"/>
        <end position="492"/>
    </location>
</feature>
<dbReference type="InterPro" id="IPR013087">
    <property type="entry name" value="Znf_C2H2_type"/>
</dbReference>
<keyword evidence="4 9" id="KW-0863">Zinc-finger</keyword>
<evidence type="ECO:0000256" key="1">
    <source>
        <dbReference type="ARBA" id="ARBA00004123"/>
    </source>
</evidence>
<evidence type="ECO:0000259" key="11">
    <source>
        <dbReference type="PROSITE" id="PS50157"/>
    </source>
</evidence>
<dbReference type="AlphaFoldDB" id="A0AAU9ZDH2"/>
<evidence type="ECO:0000256" key="6">
    <source>
        <dbReference type="ARBA" id="ARBA00023015"/>
    </source>
</evidence>
<name>A0AAU9ZDH2_PHORO</name>
<evidence type="ECO:0000256" key="5">
    <source>
        <dbReference type="ARBA" id="ARBA00022833"/>
    </source>
</evidence>
<feature type="region of interest" description="Disordered" evidence="10">
    <location>
        <begin position="1"/>
        <end position="51"/>
    </location>
</feature>
<feature type="region of interest" description="Disordered" evidence="10">
    <location>
        <begin position="125"/>
        <end position="152"/>
    </location>
</feature>
<keyword evidence="7" id="KW-0804">Transcription</keyword>
<accession>A0AAU9ZDH2</accession>
<evidence type="ECO:0000256" key="3">
    <source>
        <dbReference type="ARBA" id="ARBA00022737"/>
    </source>
</evidence>
<keyword evidence="8" id="KW-0539">Nucleus</keyword>
<dbReference type="SUPFAM" id="SSF57667">
    <property type="entry name" value="beta-beta-alpha zinc fingers"/>
    <property type="match status" value="2"/>
</dbReference>
<gene>
    <name evidence="12" type="primary">Zfp352</name>
    <name evidence="12" type="ORF">PHOROB_LOCUS7866</name>
</gene>
<keyword evidence="6" id="KW-0805">Transcription regulation</keyword>
<dbReference type="FunFam" id="3.30.160.60:FF:000032">
    <property type="entry name" value="Krueppel-like factor 4"/>
    <property type="match status" value="1"/>
</dbReference>
<proteinExistence type="predicted"/>
<evidence type="ECO:0000256" key="2">
    <source>
        <dbReference type="ARBA" id="ARBA00022723"/>
    </source>
</evidence>
<dbReference type="GO" id="GO:0000981">
    <property type="term" value="F:DNA-binding transcription factor activity, RNA polymerase II-specific"/>
    <property type="evidence" value="ECO:0007669"/>
    <property type="project" value="TreeGrafter"/>
</dbReference>
<feature type="domain" description="C2H2-type" evidence="11">
    <location>
        <begin position="407"/>
        <end position="436"/>
    </location>
</feature>
<organism evidence="12 13">
    <name type="scientific">Phodopus roborovskii</name>
    <name type="common">Roborovski's desert hamster</name>
    <name type="synonym">Cricetulus roborovskii</name>
    <dbReference type="NCBI Taxonomy" id="109678"/>
    <lineage>
        <taxon>Eukaryota</taxon>
        <taxon>Metazoa</taxon>
        <taxon>Chordata</taxon>
        <taxon>Craniata</taxon>
        <taxon>Vertebrata</taxon>
        <taxon>Euteleostomi</taxon>
        <taxon>Mammalia</taxon>
        <taxon>Eutheria</taxon>
        <taxon>Euarchontoglires</taxon>
        <taxon>Glires</taxon>
        <taxon>Rodentia</taxon>
        <taxon>Myomorpha</taxon>
        <taxon>Muroidea</taxon>
        <taxon>Cricetidae</taxon>
        <taxon>Cricetinae</taxon>
        <taxon>Phodopus</taxon>
    </lineage>
</organism>
<dbReference type="Proteomes" id="UP001152836">
    <property type="component" value="Unassembled WGS sequence"/>
</dbReference>
<evidence type="ECO:0000256" key="10">
    <source>
        <dbReference type="SAM" id="MobiDB-lite"/>
    </source>
</evidence>
<sequence>MSTQPGRIEETEEPQQVISEPCKDQGESPGDCQPAPCTPSAAPVETSQLESVQRQVMPIRNQTVMTSGSCSTPRRAFTQNSNTYSRKVMDFHFREPSETVALHQHVVSAEETKSPAGSQLMELNTQEPSTSDFQGRAVPDSKETVHKEGPQVKSLSGNEIVVTHSTAVCERQRINLGENQDVLSGGQPASLEGGHVRSFNDHKTCDEDYVVTSVIDQTIKAEDQETPVTGDQTFHCNQTSTRMGEKFPCEGQMAAPFYSQAHHPSHVITSSSDHTCCGYKRILNHDLNFRNYLQTIGAYQIFCKHQETDSSSAQINHYGQLVSSYPQKVCTSQGTEPSVEECVRPRVICFSGGDSSLHSCCPLRPRQPSKSVSVCASGQGQLLQDDLYLETKSGDIQEKTHNRRKPYFCTYGYFKKSFSKFHHLRKHFRTHTGKKLYECDWPRCRWKFPRLETLNRHKEKHLRLHPYRCNRCRQSFSRYDHFKEHLEKHFEA</sequence>
<keyword evidence="2" id="KW-0479">Metal-binding</keyword>
<comment type="caution">
    <text evidence="12">The sequence shown here is derived from an EMBL/GenBank/DDBJ whole genome shotgun (WGS) entry which is preliminary data.</text>
</comment>
<dbReference type="GO" id="GO:0008270">
    <property type="term" value="F:zinc ion binding"/>
    <property type="evidence" value="ECO:0007669"/>
    <property type="project" value="UniProtKB-KW"/>
</dbReference>
<dbReference type="GO" id="GO:0005634">
    <property type="term" value="C:nucleus"/>
    <property type="evidence" value="ECO:0007669"/>
    <property type="project" value="UniProtKB-SubCell"/>
</dbReference>